<evidence type="ECO:0000313" key="4">
    <source>
        <dbReference type="Proteomes" id="UP000706172"/>
    </source>
</evidence>
<evidence type="ECO:0000259" key="2">
    <source>
        <dbReference type="Pfam" id="PF08241"/>
    </source>
</evidence>
<evidence type="ECO:0000256" key="1">
    <source>
        <dbReference type="ARBA" id="ARBA00022679"/>
    </source>
</evidence>
<keyword evidence="3" id="KW-0489">Methyltransferase</keyword>
<dbReference type="CDD" id="cd02440">
    <property type="entry name" value="AdoMet_MTases"/>
    <property type="match status" value="1"/>
</dbReference>
<dbReference type="AlphaFoldDB" id="A0A931CX97"/>
<dbReference type="PANTHER" id="PTHR44068:SF11">
    <property type="entry name" value="GERANYL DIPHOSPHATE 2-C-METHYLTRANSFERASE"/>
    <property type="match status" value="1"/>
</dbReference>
<dbReference type="Pfam" id="PF08241">
    <property type="entry name" value="Methyltransf_11"/>
    <property type="match status" value="1"/>
</dbReference>
<organism evidence="3 4">
    <name type="scientific">Desulfotignum balticum</name>
    <dbReference type="NCBI Taxonomy" id="115781"/>
    <lineage>
        <taxon>Bacteria</taxon>
        <taxon>Pseudomonadati</taxon>
        <taxon>Thermodesulfobacteriota</taxon>
        <taxon>Desulfobacteria</taxon>
        <taxon>Desulfobacterales</taxon>
        <taxon>Desulfobacteraceae</taxon>
        <taxon>Desulfotignum</taxon>
    </lineage>
</organism>
<dbReference type="InterPro" id="IPR050447">
    <property type="entry name" value="Erg6_SMT_methyltransf"/>
</dbReference>
<dbReference type="Proteomes" id="UP000706172">
    <property type="component" value="Unassembled WGS sequence"/>
</dbReference>
<evidence type="ECO:0000313" key="3">
    <source>
        <dbReference type="EMBL" id="MBG0779454.1"/>
    </source>
</evidence>
<dbReference type="InterPro" id="IPR029063">
    <property type="entry name" value="SAM-dependent_MTases_sf"/>
</dbReference>
<comment type="caution">
    <text evidence="3">The sequence shown here is derived from an EMBL/GenBank/DDBJ whole genome shotgun (WGS) entry which is preliminary data.</text>
</comment>
<reference evidence="3" key="1">
    <citation type="submission" date="2020-07" db="EMBL/GenBank/DDBJ databases">
        <title>Severe corrosion of carbon steel in oil field produced water can be linked to methanogenic archaea containing a special type of NiFe hydrogenase.</title>
        <authorList>
            <person name="Lahme S."/>
            <person name="Mand J."/>
            <person name="Longwell J."/>
            <person name="Smith R."/>
            <person name="Enning D."/>
        </authorList>
    </citation>
    <scope>NUCLEOTIDE SEQUENCE</scope>
    <source>
        <strain evidence="3">MIC098Bin6</strain>
    </source>
</reference>
<name>A0A931CX97_9BACT</name>
<feature type="domain" description="Methyltransferase type 11" evidence="2">
    <location>
        <begin position="18"/>
        <end position="120"/>
    </location>
</feature>
<dbReference type="GO" id="GO:0032259">
    <property type="term" value="P:methylation"/>
    <property type="evidence" value="ECO:0007669"/>
    <property type="project" value="UniProtKB-KW"/>
</dbReference>
<proteinExistence type="predicted"/>
<gene>
    <name evidence="3" type="ORF">H0S81_05960</name>
</gene>
<accession>A0A931CX97</accession>
<sequence length="241" mass="27943">MITIDFDRLEIRPGDRILDMGCGEGRHMVEACRTDNTVCIGADFGYDTLKTTREKLVFHQALNDLSCARFDLSCMDVTCLPFKPACMDVVICSEVLEHIPDDETAISELVRILKPGRILAVSVPRFYPEKICWHLSDDYTAADMGHVRIYRKNDLIKKISDNQMTFLGTHFAHSIHAPYWWLKCLVGVNRSDAFLVNLYHRLLVWDMMKKPKLTRFLDRLFNPILGKSRVLYFRKQTSHRT</sequence>
<dbReference type="EMBL" id="JACCQK010000319">
    <property type="protein sequence ID" value="MBG0779454.1"/>
    <property type="molecule type" value="Genomic_DNA"/>
</dbReference>
<dbReference type="GO" id="GO:0008757">
    <property type="term" value="F:S-adenosylmethionine-dependent methyltransferase activity"/>
    <property type="evidence" value="ECO:0007669"/>
    <property type="project" value="InterPro"/>
</dbReference>
<keyword evidence="1" id="KW-0808">Transferase</keyword>
<protein>
    <submittedName>
        <fullName evidence="3">Class I SAM-dependent methyltransferase</fullName>
    </submittedName>
</protein>
<dbReference type="PANTHER" id="PTHR44068">
    <property type="entry name" value="ZGC:194242"/>
    <property type="match status" value="1"/>
</dbReference>
<dbReference type="Gene3D" id="3.40.50.150">
    <property type="entry name" value="Vaccinia Virus protein VP39"/>
    <property type="match status" value="1"/>
</dbReference>
<dbReference type="InterPro" id="IPR013216">
    <property type="entry name" value="Methyltransf_11"/>
</dbReference>
<dbReference type="SUPFAM" id="SSF53335">
    <property type="entry name" value="S-adenosyl-L-methionine-dependent methyltransferases"/>
    <property type="match status" value="1"/>
</dbReference>